<protein>
    <submittedName>
        <fullName evidence="1">Gliding motility-associated-like protein</fullName>
    </submittedName>
</protein>
<keyword evidence="2" id="KW-1185">Reference proteome</keyword>
<comment type="caution">
    <text evidence="1">The sequence shown here is derived from an EMBL/GenBank/DDBJ whole genome shotgun (WGS) entry which is preliminary data.</text>
</comment>
<proteinExistence type="predicted"/>
<dbReference type="InterPro" id="IPR026341">
    <property type="entry name" value="T9SS_type_B"/>
</dbReference>
<evidence type="ECO:0000313" key="1">
    <source>
        <dbReference type="EMBL" id="RXG27684.1"/>
    </source>
</evidence>
<dbReference type="Pfam" id="PF13585">
    <property type="entry name" value="CHU_C"/>
    <property type="match status" value="1"/>
</dbReference>
<accession>A0ABY0D1A7</accession>
<name>A0ABY0D1A7_9FLAO</name>
<dbReference type="Proteomes" id="UP000290037">
    <property type="component" value="Unassembled WGS sequence"/>
</dbReference>
<gene>
    <name evidence="1" type="ORF">DSM01_2799</name>
</gene>
<organism evidence="1 2">
    <name type="scientific">Leeuwenhoekiella palythoae</name>
    <dbReference type="NCBI Taxonomy" id="573501"/>
    <lineage>
        <taxon>Bacteria</taxon>
        <taxon>Pseudomonadati</taxon>
        <taxon>Bacteroidota</taxon>
        <taxon>Flavobacteriia</taxon>
        <taxon>Flavobacteriales</taxon>
        <taxon>Flavobacteriaceae</taxon>
        <taxon>Leeuwenhoekiella</taxon>
    </lineage>
</organism>
<evidence type="ECO:0000313" key="2">
    <source>
        <dbReference type="Proteomes" id="UP000290037"/>
    </source>
</evidence>
<dbReference type="EMBL" id="QOVN01000006">
    <property type="protein sequence ID" value="RXG27684.1"/>
    <property type="molecule type" value="Genomic_DNA"/>
</dbReference>
<sequence length="698" mass="76756">MIAMQKSYFILFVLLAFNNWIYSQVNDCTNAIILCGNTPVGVEPNGIGFDEFSLPGNFVPPCYSFNTATVWFEINIDQAGTLGFDIVPGNGTDDYDFAVYGPVTDCANLGRSIRCSSTNPQNAGVSANTGLNATETDVTEGPGGNGNGYLQELTVNAGERYYLLVDRAIGAGGFSINLNVTATFPETPDYNTVQDIEVCDVVGNNDGFYDFNLASQASSITSGHPDSQVSFHASLGDANLDQNPLPNTYTNTTANRQTIYARISSRTGPCSSIETFDLIVNRDPVYINPNQLYICNVTTVENYDLAALNDQITGSDLDLNITYYSSSIDAFTNRGAITNINVPFSGIEIFFNIRNTATGCIITDSFRLDYEYGPILSQPDPLIYCRDDNTTLTYDLSDIESEALNGLDPDDFDTYFYESTANRANDVDRLPISWDASANSRTLYFRTINSATGCYTDGSFDILVVDSPDYAFEEIQYLCIDDPNPFTLQIDAGFTRYEWSTGQSGATLNSITVNQPGTYSVTAFNSYGCSTTKTTQVLASERATIVDVEVVGLNYPQNEAIINVTGQGAYEFSLDNGGYTSNNSFTGLSRGYHTITVRDLNGCGSVQSQAFLILDYPRYFTPNGDGYHDTWELIGLNEYPGAYVRIYDRYGKLLKELSAQDARWDGTYLDKILKPDDYWFELVLPEGARVTGHFSLIN</sequence>
<reference evidence="1 2" key="1">
    <citation type="submission" date="2018-07" db="EMBL/GenBank/DDBJ databases">
        <title>Leeuwenhoekiella genomics.</title>
        <authorList>
            <person name="Tahon G."/>
            <person name="Willems A."/>
        </authorList>
    </citation>
    <scope>NUCLEOTIDE SEQUENCE [LARGE SCALE GENOMIC DNA]</scope>
    <source>
        <strain evidence="1 2">LMG 24856</strain>
    </source>
</reference>
<dbReference type="NCBIfam" id="TIGR04131">
    <property type="entry name" value="Bac_Flav_CTERM"/>
    <property type="match status" value="1"/>
</dbReference>